<evidence type="ECO:0000256" key="4">
    <source>
        <dbReference type="ARBA" id="ARBA00022737"/>
    </source>
</evidence>
<dbReference type="PROSITE" id="PS00018">
    <property type="entry name" value="EF_HAND_1"/>
    <property type="match status" value="2"/>
</dbReference>
<evidence type="ECO:0000313" key="9">
    <source>
        <dbReference type="Proteomes" id="UP001244341"/>
    </source>
</evidence>
<evidence type="ECO:0000313" key="8">
    <source>
        <dbReference type="EMBL" id="WIA21298.1"/>
    </source>
</evidence>
<dbReference type="Gene3D" id="1.10.238.10">
    <property type="entry name" value="EF-hand"/>
    <property type="match status" value="1"/>
</dbReference>
<evidence type="ECO:0000259" key="7">
    <source>
        <dbReference type="PROSITE" id="PS50222"/>
    </source>
</evidence>
<proteinExistence type="predicted"/>
<gene>
    <name evidence="8" type="ORF">OEZ85_000531</name>
</gene>
<dbReference type="InterPro" id="IPR018247">
    <property type="entry name" value="EF_Hand_1_Ca_BS"/>
</dbReference>
<dbReference type="EMBL" id="CP126220">
    <property type="protein sequence ID" value="WIA21298.1"/>
    <property type="molecule type" value="Genomic_DNA"/>
</dbReference>
<dbReference type="SMART" id="SM00054">
    <property type="entry name" value="EFh"/>
    <property type="match status" value="2"/>
</dbReference>
<dbReference type="Pfam" id="PF13499">
    <property type="entry name" value="EF-hand_7"/>
    <property type="match status" value="1"/>
</dbReference>
<dbReference type="PANTHER" id="PTHR46212:SF3">
    <property type="entry name" value="GH27120P"/>
    <property type="match status" value="1"/>
</dbReference>
<dbReference type="Proteomes" id="UP001244341">
    <property type="component" value="Chromosome 13b"/>
</dbReference>
<organism evidence="8 9">
    <name type="scientific">Tetradesmus obliquus</name>
    <name type="common">Green alga</name>
    <name type="synonym">Acutodesmus obliquus</name>
    <dbReference type="NCBI Taxonomy" id="3088"/>
    <lineage>
        <taxon>Eukaryota</taxon>
        <taxon>Viridiplantae</taxon>
        <taxon>Chlorophyta</taxon>
        <taxon>core chlorophytes</taxon>
        <taxon>Chlorophyceae</taxon>
        <taxon>CS clade</taxon>
        <taxon>Sphaeropleales</taxon>
        <taxon>Scenedesmaceae</taxon>
        <taxon>Tetradesmus</taxon>
    </lineage>
</organism>
<evidence type="ECO:0000256" key="3">
    <source>
        <dbReference type="ARBA" id="ARBA00022723"/>
    </source>
</evidence>
<keyword evidence="9" id="KW-1185">Reference proteome</keyword>
<name>A0ABY8UID4_TETOB</name>
<keyword evidence="3" id="KW-0479">Metal-binding</keyword>
<keyword evidence="2" id="KW-0963">Cytoplasm</keyword>
<evidence type="ECO:0000256" key="1">
    <source>
        <dbReference type="ARBA" id="ARBA00004496"/>
    </source>
</evidence>
<feature type="region of interest" description="Disordered" evidence="6">
    <location>
        <begin position="1"/>
        <end position="24"/>
    </location>
</feature>
<dbReference type="SUPFAM" id="SSF47473">
    <property type="entry name" value="EF-hand"/>
    <property type="match status" value="1"/>
</dbReference>
<dbReference type="CDD" id="cd00051">
    <property type="entry name" value="EFh"/>
    <property type="match status" value="1"/>
</dbReference>
<feature type="domain" description="EF-hand" evidence="7">
    <location>
        <begin position="75"/>
        <end position="110"/>
    </location>
</feature>
<dbReference type="PROSITE" id="PS50222">
    <property type="entry name" value="EF_HAND_2"/>
    <property type="match status" value="2"/>
</dbReference>
<evidence type="ECO:0000256" key="5">
    <source>
        <dbReference type="ARBA" id="ARBA00022837"/>
    </source>
</evidence>
<dbReference type="InterPro" id="IPR002048">
    <property type="entry name" value="EF_hand_dom"/>
</dbReference>
<comment type="subcellular location">
    <subcellularLocation>
        <location evidence="1">Cytoplasm</location>
    </subcellularLocation>
</comment>
<dbReference type="InterPro" id="IPR011992">
    <property type="entry name" value="EF-hand-dom_pair"/>
</dbReference>
<dbReference type="PANTHER" id="PTHR46212">
    <property type="entry name" value="PEFLIN"/>
    <property type="match status" value="1"/>
</dbReference>
<reference evidence="8 9" key="1">
    <citation type="submission" date="2023-05" db="EMBL/GenBank/DDBJ databases">
        <title>A 100% complete, gapless, phased diploid assembly of the Scenedesmus obliquus UTEX 3031 genome.</title>
        <authorList>
            <person name="Biondi T.C."/>
            <person name="Hanschen E.R."/>
            <person name="Kwon T."/>
            <person name="Eng W."/>
            <person name="Kruse C.P.S."/>
            <person name="Koehler S.I."/>
            <person name="Kunde Y."/>
            <person name="Gleasner C.D."/>
            <person name="You Mak K.T."/>
            <person name="Polle J."/>
            <person name="Hovde B.T."/>
            <person name="Starkenburg S.R."/>
        </authorList>
    </citation>
    <scope>NUCLEOTIDE SEQUENCE [LARGE SCALE GENOMIC DNA]</scope>
    <source>
        <strain evidence="8 9">DOE0152z</strain>
    </source>
</reference>
<keyword evidence="4" id="KW-0677">Repeat</keyword>
<protein>
    <recommendedName>
        <fullName evidence="7">EF-hand domain-containing protein</fullName>
    </recommendedName>
</protein>
<feature type="domain" description="EF-hand" evidence="7">
    <location>
        <begin position="111"/>
        <end position="146"/>
    </location>
</feature>
<evidence type="ECO:0000256" key="6">
    <source>
        <dbReference type="SAM" id="MobiDB-lite"/>
    </source>
</evidence>
<sequence length="254" mass="27982">MQPAETAVPQVASRHGSARTSSAFNSIAGNGKVTRVKRLDKATKTYIEGMLRRAEHRAWCLRHGKTLPPPRLHPVIVKVIREWFDLVDDDGSGTLEHHELLAALQAARIPCDESNITEMIKLMDANHDGCIGWGEFEAFMMDEFAAGKHLLSGEYVLPSGMALPFGVMIRQLKRTQMLSEITQGGESRRKWLHYDVNLSDDAQAVAKAEEAIRSQKAFNETLHNRETVEDAVAAAAAGPDLDSLQAAPQLLHGP</sequence>
<evidence type="ECO:0000256" key="2">
    <source>
        <dbReference type="ARBA" id="ARBA00022490"/>
    </source>
</evidence>
<keyword evidence="5" id="KW-0106">Calcium</keyword>
<accession>A0ABY8UID4</accession>
<dbReference type="InterPro" id="IPR051426">
    <property type="entry name" value="Peflin/Sorcin_CaBP"/>
</dbReference>